<evidence type="ECO:0000313" key="8">
    <source>
        <dbReference type="Proteomes" id="UP001200034"/>
    </source>
</evidence>
<name>A0AAD4K2S4_9MUSC</name>
<dbReference type="AlphaFoldDB" id="A0AAD4K2S4"/>
<evidence type="ECO:0000256" key="5">
    <source>
        <dbReference type="SAM" id="Phobius"/>
    </source>
</evidence>
<comment type="caution">
    <text evidence="7">The sequence shown here is derived from an EMBL/GenBank/DDBJ whole genome shotgun (WGS) entry which is preliminary data.</text>
</comment>
<feature type="transmembrane region" description="Helical" evidence="5">
    <location>
        <begin position="71"/>
        <end position="90"/>
    </location>
</feature>
<dbReference type="InterPro" id="IPR012858">
    <property type="entry name" value="DC_STAMP-like"/>
</dbReference>
<proteinExistence type="predicted"/>
<dbReference type="Pfam" id="PF07782">
    <property type="entry name" value="DC_STAMP"/>
    <property type="match status" value="1"/>
</dbReference>
<sequence length="718" mass="83519">MLVFTVRVVRNFVAALSKPLYCLLYGNEQDERMWIIVLRYASSFVIGVLLSYFLGLLMSLNYHLNFLFRNFVRLPIVTLILVLNGISFMLSRNVRAVTLLIFVSIADKAGHKYLRALAFGLLISGPVANLVRNAGEVSRVFACSTMLTYNLTKTRFDLIAKPFTNTLQHMRGDIDEIQANFKELQTILHDLKLGMQHSDDEADKFSYYKYLRAAANSTTDEPARRLETDAVLPKAGDVQEQFVRRLGSRCKRQLESGHEVCEEVFSQGFRKCATNFPSWLANTICWPYRIDVICRVNMFGNPDKVCDAAQVVPPDFGQNYVKLLLTEQQLYGNSSNIRINYKVQNSSTAAQLRSAQKTSQEFVKDFEHKRRLFDFVVQGIDKLMLLFIFYVIWSAAHYNWRYRCSIEHDNYYITDYFKHVDARRKNSSESYVLPLRSLEKSRLVDLHIIGSRTAAESRLEGHFTVHFLLEIFPTLLFLLLDHMVVKMLRIISNRSLVSYQQEGEHEVRFRINGTGLMARLLRTTMRNFNIHERVSTSLSNKECLPVASTLPLSFYLKLLALYVIIMLLMFRSSTVLRLRRIICSYFYYKREKRRILFLYGSVLRNRATYLQDVRQNAEENLATRHTQGQLNVFLLLRLGLPKQFGWLRSFQCAKRRCLICSRMEDSRFIVCRNCDYPYCRECCRDMSYICIFCEQILPRNKGVDSTIDNDAPENTSKT</sequence>
<evidence type="ECO:0000256" key="3">
    <source>
        <dbReference type="ARBA" id="ARBA00022989"/>
    </source>
</evidence>
<dbReference type="EMBL" id="JAJJHW010002585">
    <property type="protein sequence ID" value="KAH8372181.1"/>
    <property type="molecule type" value="Genomic_DNA"/>
</dbReference>
<feature type="transmembrane region" description="Helical" evidence="5">
    <location>
        <begin position="33"/>
        <end position="59"/>
    </location>
</feature>
<dbReference type="GO" id="GO:0016020">
    <property type="term" value="C:membrane"/>
    <property type="evidence" value="ECO:0007669"/>
    <property type="project" value="UniProtKB-SubCell"/>
</dbReference>
<feature type="transmembrane region" description="Helical" evidence="5">
    <location>
        <begin position="372"/>
        <end position="393"/>
    </location>
</feature>
<keyword evidence="4 5" id="KW-0472">Membrane</keyword>
<reference evidence="7" key="1">
    <citation type="journal article" date="2021" name="Mol. Ecol. Resour.">
        <title>Phylogenomic analyses of the genus Drosophila reveals genomic signals of climate adaptation.</title>
        <authorList>
            <person name="Li F."/>
            <person name="Rane R.V."/>
            <person name="Luria V."/>
            <person name="Xiong Z."/>
            <person name="Chen J."/>
            <person name="Li Z."/>
            <person name="Catullo R.A."/>
            <person name="Griffin P.C."/>
            <person name="Schiffer M."/>
            <person name="Pearce S."/>
            <person name="Lee S.F."/>
            <person name="McElroy K."/>
            <person name="Stocker A."/>
            <person name="Shirriffs J."/>
            <person name="Cockerell F."/>
            <person name="Coppin C."/>
            <person name="Sgro C.M."/>
            <person name="Karger A."/>
            <person name="Cain J.W."/>
            <person name="Weber J.A."/>
            <person name="Santpere G."/>
            <person name="Kirschner M.W."/>
            <person name="Hoffmann A.A."/>
            <person name="Oakeshott J.G."/>
            <person name="Zhang G."/>
        </authorList>
    </citation>
    <scope>NUCLEOTIDE SEQUENCE</scope>
    <source>
        <strain evidence="7">BGI-SZ-2011g</strain>
    </source>
</reference>
<protein>
    <recommendedName>
        <fullName evidence="6">Dendritic cell-specific transmembrane protein-like domain-containing protein</fullName>
    </recommendedName>
</protein>
<accession>A0AAD4K2S4</accession>
<feature type="domain" description="Dendritic cell-specific transmembrane protein-like" evidence="6">
    <location>
        <begin position="408"/>
        <end position="599"/>
    </location>
</feature>
<organism evidence="7 8">
    <name type="scientific">Drosophila rubida</name>
    <dbReference type="NCBI Taxonomy" id="30044"/>
    <lineage>
        <taxon>Eukaryota</taxon>
        <taxon>Metazoa</taxon>
        <taxon>Ecdysozoa</taxon>
        <taxon>Arthropoda</taxon>
        <taxon>Hexapoda</taxon>
        <taxon>Insecta</taxon>
        <taxon>Pterygota</taxon>
        <taxon>Neoptera</taxon>
        <taxon>Endopterygota</taxon>
        <taxon>Diptera</taxon>
        <taxon>Brachycera</taxon>
        <taxon>Muscomorpha</taxon>
        <taxon>Ephydroidea</taxon>
        <taxon>Drosophilidae</taxon>
        <taxon>Drosophila</taxon>
    </lineage>
</organism>
<evidence type="ECO:0000256" key="4">
    <source>
        <dbReference type="ARBA" id="ARBA00023136"/>
    </source>
</evidence>
<keyword evidence="8" id="KW-1185">Reference proteome</keyword>
<dbReference type="PANTHER" id="PTHR21041">
    <property type="entry name" value="DENDRITIC CELL-SPECIFIC TRANSMEMBRANE PROTEIN"/>
    <property type="match status" value="1"/>
</dbReference>
<evidence type="ECO:0000313" key="7">
    <source>
        <dbReference type="EMBL" id="KAH8372181.1"/>
    </source>
</evidence>
<dbReference type="InterPro" id="IPR051856">
    <property type="entry name" value="CSR-E3_Ligase_Protein"/>
</dbReference>
<dbReference type="Proteomes" id="UP001200034">
    <property type="component" value="Unassembled WGS sequence"/>
</dbReference>
<comment type="subcellular location">
    <subcellularLocation>
        <location evidence="1">Membrane</location>
        <topology evidence="1">Multi-pass membrane protein</topology>
    </subcellularLocation>
</comment>
<evidence type="ECO:0000259" key="6">
    <source>
        <dbReference type="Pfam" id="PF07782"/>
    </source>
</evidence>
<feature type="transmembrane region" description="Helical" evidence="5">
    <location>
        <begin position="113"/>
        <end position="131"/>
    </location>
</feature>
<evidence type="ECO:0000256" key="1">
    <source>
        <dbReference type="ARBA" id="ARBA00004141"/>
    </source>
</evidence>
<keyword evidence="3 5" id="KW-1133">Transmembrane helix</keyword>
<evidence type="ECO:0000256" key="2">
    <source>
        <dbReference type="ARBA" id="ARBA00022692"/>
    </source>
</evidence>
<feature type="transmembrane region" description="Helical" evidence="5">
    <location>
        <begin position="463"/>
        <end position="485"/>
    </location>
</feature>
<gene>
    <name evidence="7" type="ORF">KR093_010475</name>
</gene>
<feature type="transmembrane region" description="Helical" evidence="5">
    <location>
        <begin position="554"/>
        <end position="570"/>
    </location>
</feature>
<keyword evidence="2 5" id="KW-0812">Transmembrane</keyword>
<dbReference type="PANTHER" id="PTHR21041:SF17">
    <property type="entry name" value="E3 UBIQUITIN-PROTEIN LIGASE DCST1"/>
    <property type="match status" value="1"/>
</dbReference>